<gene>
    <name evidence="2" type="ORF">CLV25_10128</name>
</gene>
<reference evidence="2 3" key="1">
    <citation type="submission" date="2019-03" db="EMBL/GenBank/DDBJ databases">
        <title>Genomic Encyclopedia of Archaeal and Bacterial Type Strains, Phase II (KMG-II): from individual species to whole genera.</title>
        <authorList>
            <person name="Goeker M."/>
        </authorList>
    </citation>
    <scope>NUCLEOTIDE SEQUENCE [LARGE SCALE GENOMIC DNA]</scope>
    <source>
        <strain evidence="2 3">RL-C</strain>
    </source>
</reference>
<dbReference type="NCBIfam" id="TIGR02474">
    <property type="entry name" value="pec_lyase"/>
    <property type="match status" value="1"/>
</dbReference>
<organism evidence="2 3">
    <name type="scientific">Acetobacteroides hydrogenigenes</name>
    <dbReference type="NCBI Taxonomy" id="979970"/>
    <lineage>
        <taxon>Bacteria</taxon>
        <taxon>Pseudomonadati</taxon>
        <taxon>Bacteroidota</taxon>
        <taxon>Bacteroidia</taxon>
        <taxon>Bacteroidales</taxon>
        <taxon>Rikenellaceae</taxon>
        <taxon>Acetobacteroides</taxon>
    </lineage>
</organism>
<dbReference type="InterPro" id="IPR012669">
    <property type="entry name" value="Pectate_lyase"/>
</dbReference>
<dbReference type="AlphaFoldDB" id="A0A4R2F6G5"/>
<protein>
    <submittedName>
        <fullName evidence="2">PelA/Pel-15E family pectate lyase</fullName>
    </submittedName>
</protein>
<feature type="signal peptide" evidence="1">
    <location>
        <begin position="1"/>
        <end position="28"/>
    </location>
</feature>
<sequence length="375" mass="43051">MLRFKNIYLTRTAIIISACLVAIAPAVAQKDTHNTPKMAREWRSFVKEKPVEWFGSKEAECIAHNILLYQRSCGGWPKNVRMSDSLSIPQEAAIEDEKELTQDATIDNGATTTELAFLARIYNVTKHPAYREAFAKGFKFLQKMQLSNGGWPQFYDRKGYYTHITYNDNAMVNVMILLKKLADRDALFEQITTESDASIARKMFDKGVDCILKTQIVVDGTPTVWCAQHDEKTLKPAKARAYELPSFSGLESAEITKLLMNISNPSPEIIRAVKSAMAWFDRAKITGKKLETFTNSEGKRDRRLVDDSLAAPIWARFYNLDDMRPFVCDRDGVKKYDISEIGYERRTGYGWYGDWPQELYPKYEKWLRKLSKAKK</sequence>
<dbReference type="Proteomes" id="UP000294830">
    <property type="component" value="Unassembled WGS sequence"/>
</dbReference>
<dbReference type="EMBL" id="SLWB01000001">
    <property type="protein sequence ID" value="TCN72810.1"/>
    <property type="molecule type" value="Genomic_DNA"/>
</dbReference>
<name>A0A4R2F6G5_9BACT</name>
<evidence type="ECO:0000256" key="1">
    <source>
        <dbReference type="SAM" id="SignalP"/>
    </source>
</evidence>
<accession>A0A4R2F6G5</accession>
<dbReference type="Pfam" id="PF09492">
    <property type="entry name" value="Pec_lyase"/>
    <property type="match status" value="1"/>
</dbReference>
<dbReference type="SUPFAM" id="SSF81853">
    <property type="entry name" value="Family 10 polysaccharide lyase"/>
    <property type="match status" value="1"/>
</dbReference>
<proteinExistence type="predicted"/>
<feature type="chain" id="PRO_5020964493" evidence="1">
    <location>
        <begin position="29"/>
        <end position="375"/>
    </location>
</feature>
<dbReference type="Gene3D" id="1.50.10.20">
    <property type="match status" value="1"/>
</dbReference>
<dbReference type="OrthoDB" id="9804686at2"/>
<keyword evidence="1" id="KW-0732">Signal</keyword>
<dbReference type="GO" id="GO:0016829">
    <property type="term" value="F:lyase activity"/>
    <property type="evidence" value="ECO:0007669"/>
    <property type="project" value="UniProtKB-KW"/>
</dbReference>
<keyword evidence="3" id="KW-1185">Reference proteome</keyword>
<keyword evidence="2" id="KW-0456">Lyase</keyword>
<evidence type="ECO:0000313" key="3">
    <source>
        <dbReference type="Proteomes" id="UP000294830"/>
    </source>
</evidence>
<evidence type="ECO:0000313" key="2">
    <source>
        <dbReference type="EMBL" id="TCN72810.1"/>
    </source>
</evidence>
<comment type="caution">
    <text evidence="2">The sequence shown here is derived from an EMBL/GenBank/DDBJ whole genome shotgun (WGS) entry which is preliminary data.</text>
</comment>